<protein>
    <submittedName>
        <fullName evidence="4">Reverse transcriptase (RNA-dependent DNA polymerase) domain-containing protein</fullName>
    </submittedName>
</protein>
<evidence type="ECO:0000256" key="2">
    <source>
        <dbReference type="ARBA" id="ARBA00023128"/>
    </source>
</evidence>
<proteinExistence type="predicted"/>
<evidence type="ECO:0000256" key="1">
    <source>
        <dbReference type="ARBA" id="ARBA00004173"/>
    </source>
</evidence>
<dbReference type="OrthoDB" id="4842715at2759"/>
<accession>A0A9P8N6U6</accession>
<dbReference type="GeneID" id="68350469"/>
<keyword evidence="5" id="KW-1185">Reference proteome</keyword>
<organism evidence="4 5">
    <name type="scientific">Hirsutella rhossiliensis</name>
    <dbReference type="NCBI Taxonomy" id="111463"/>
    <lineage>
        <taxon>Eukaryota</taxon>
        <taxon>Fungi</taxon>
        <taxon>Dikarya</taxon>
        <taxon>Ascomycota</taxon>
        <taxon>Pezizomycotina</taxon>
        <taxon>Sordariomycetes</taxon>
        <taxon>Hypocreomycetidae</taxon>
        <taxon>Hypocreales</taxon>
        <taxon>Ophiocordycipitaceae</taxon>
        <taxon>Hirsutella</taxon>
    </lineage>
</organism>
<keyword evidence="4" id="KW-0548">Nucleotidyltransferase</keyword>
<dbReference type="AlphaFoldDB" id="A0A9P8N6U6"/>
<dbReference type="PROSITE" id="PS50878">
    <property type="entry name" value="RT_POL"/>
    <property type="match status" value="1"/>
</dbReference>
<dbReference type="SUPFAM" id="SSF56672">
    <property type="entry name" value="DNA/RNA polymerases"/>
    <property type="match status" value="1"/>
</dbReference>
<comment type="caution">
    <text evidence="4">The sequence shown here is derived from an EMBL/GenBank/DDBJ whole genome shotgun (WGS) entry which is preliminary data.</text>
</comment>
<name>A0A9P8N6U6_9HYPO</name>
<reference evidence="4" key="1">
    <citation type="submission" date="2021-09" db="EMBL/GenBank/DDBJ databases">
        <title>A high-quality genome of the endoparasitic fungus Hirsutella rhossiliensis with a comparison of Hirsutella genomes reveals transposable elements contributing to genome size variation.</title>
        <authorList>
            <person name="Lin R."/>
            <person name="Jiao Y."/>
            <person name="Sun X."/>
            <person name="Ling J."/>
            <person name="Xie B."/>
            <person name="Cheng X."/>
        </authorList>
    </citation>
    <scope>NUCLEOTIDE SEQUENCE</scope>
    <source>
        <strain evidence="4">HR02</strain>
    </source>
</reference>
<dbReference type="InterPro" id="IPR043502">
    <property type="entry name" value="DNA/RNA_pol_sf"/>
</dbReference>
<comment type="subcellular location">
    <subcellularLocation>
        <location evidence="1">Mitochondrion</location>
    </subcellularLocation>
</comment>
<dbReference type="RefSeq" id="XP_044726211.1">
    <property type="nucleotide sequence ID" value="XM_044859811.1"/>
</dbReference>
<feature type="domain" description="Reverse transcriptase" evidence="3">
    <location>
        <begin position="23"/>
        <end position="279"/>
    </location>
</feature>
<dbReference type="InterPro" id="IPR000477">
    <property type="entry name" value="RT_dom"/>
</dbReference>
<keyword evidence="4" id="KW-0808">Transferase</keyword>
<evidence type="ECO:0000259" key="3">
    <source>
        <dbReference type="PROSITE" id="PS50878"/>
    </source>
</evidence>
<evidence type="ECO:0000313" key="5">
    <source>
        <dbReference type="Proteomes" id="UP000824596"/>
    </source>
</evidence>
<keyword evidence="4" id="KW-0695">RNA-directed DNA polymerase</keyword>
<dbReference type="PANTHER" id="PTHR33481">
    <property type="entry name" value="REVERSE TRANSCRIPTASE"/>
    <property type="match status" value="1"/>
</dbReference>
<evidence type="ECO:0000313" key="4">
    <source>
        <dbReference type="EMBL" id="KAH0968698.1"/>
    </source>
</evidence>
<keyword evidence="2" id="KW-0496">Mitochondrion</keyword>
<dbReference type="GO" id="GO:0005739">
    <property type="term" value="C:mitochondrion"/>
    <property type="evidence" value="ECO:0007669"/>
    <property type="project" value="UniProtKB-SubCell"/>
</dbReference>
<dbReference type="Pfam" id="PF00078">
    <property type="entry name" value="RVT_1"/>
    <property type="match status" value="1"/>
</dbReference>
<dbReference type="EMBL" id="JAIZPD010000001">
    <property type="protein sequence ID" value="KAH0968698.1"/>
    <property type="molecule type" value="Genomic_DNA"/>
</dbReference>
<dbReference type="CDD" id="cd01650">
    <property type="entry name" value="RT_nLTR_like"/>
    <property type="match status" value="1"/>
</dbReference>
<dbReference type="Proteomes" id="UP000824596">
    <property type="component" value="Unassembled WGS sequence"/>
</dbReference>
<dbReference type="GO" id="GO:0003964">
    <property type="term" value="F:RNA-directed DNA polymerase activity"/>
    <property type="evidence" value="ECO:0007669"/>
    <property type="project" value="UniProtKB-KW"/>
</dbReference>
<dbReference type="PANTHER" id="PTHR33481:SF1">
    <property type="entry name" value="ENDONUCLEASE_EXONUCLEASE_PHOSPHATASE DOMAIN-CONTAINING PROTEIN-RELATED"/>
    <property type="match status" value="1"/>
</dbReference>
<gene>
    <name evidence="4" type="ORF">HRG_01340</name>
</gene>
<sequence length="326" mass="36010">MISNHFSLEEVEQIIKQTAPWKAAGEDGLPLGLLKACDVVVIPKPNKTQAQLSLAGSWRPISLLSTVGKIMEAAIARRLADTAETHLLLPEGQMGNRPRRSTELAVHIVAEMARTAWDRRGVASLLQLDLKGAFDRVDHTCLLQALKGRGIPKWLLDWIRSFVSNRKARLLFDGDASAPLSIHAGVPQGSPLSPILFLFYIAPLYDALEATAGTILVGFADDSNILAFGWARAVGAEFEPAKSELVHFTRARVPPQTCVRLGNTTIAPSESSRFLGVWLHRKLQWGPHLKQIRTKFQRQRVALTALAASAWGCRLPRAREIYTPRR</sequence>